<proteinExistence type="predicted"/>
<protein>
    <submittedName>
        <fullName evidence="3">Uncharacterized protein</fullName>
    </submittedName>
</protein>
<dbReference type="Proteomes" id="UP001187192">
    <property type="component" value="Unassembled WGS sequence"/>
</dbReference>
<feature type="transmembrane region" description="Helical" evidence="2">
    <location>
        <begin position="61"/>
        <end position="84"/>
    </location>
</feature>
<evidence type="ECO:0000313" key="3">
    <source>
        <dbReference type="EMBL" id="GMN57403.1"/>
    </source>
</evidence>
<dbReference type="EMBL" id="BTGU01000070">
    <property type="protein sequence ID" value="GMN57403.1"/>
    <property type="molecule type" value="Genomic_DNA"/>
</dbReference>
<keyword evidence="2" id="KW-0812">Transmembrane</keyword>
<dbReference type="AlphaFoldDB" id="A0AA88DLB1"/>
<evidence type="ECO:0000256" key="2">
    <source>
        <dbReference type="SAM" id="Phobius"/>
    </source>
</evidence>
<keyword evidence="4" id="KW-1185">Reference proteome</keyword>
<keyword evidence="2" id="KW-0472">Membrane</keyword>
<comment type="caution">
    <text evidence="3">The sequence shown here is derived from an EMBL/GenBank/DDBJ whole genome shotgun (WGS) entry which is preliminary data.</text>
</comment>
<reference evidence="3" key="1">
    <citation type="submission" date="2023-07" db="EMBL/GenBank/DDBJ databases">
        <title>draft genome sequence of fig (Ficus carica).</title>
        <authorList>
            <person name="Takahashi T."/>
            <person name="Nishimura K."/>
        </authorList>
    </citation>
    <scope>NUCLEOTIDE SEQUENCE</scope>
</reference>
<name>A0AA88DLB1_FICCA</name>
<organism evidence="3 4">
    <name type="scientific">Ficus carica</name>
    <name type="common">Common fig</name>
    <dbReference type="NCBI Taxonomy" id="3494"/>
    <lineage>
        <taxon>Eukaryota</taxon>
        <taxon>Viridiplantae</taxon>
        <taxon>Streptophyta</taxon>
        <taxon>Embryophyta</taxon>
        <taxon>Tracheophyta</taxon>
        <taxon>Spermatophyta</taxon>
        <taxon>Magnoliopsida</taxon>
        <taxon>eudicotyledons</taxon>
        <taxon>Gunneridae</taxon>
        <taxon>Pentapetalae</taxon>
        <taxon>rosids</taxon>
        <taxon>fabids</taxon>
        <taxon>Rosales</taxon>
        <taxon>Moraceae</taxon>
        <taxon>Ficeae</taxon>
        <taxon>Ficus</taxon>
    </lineage>
</organism>
<evidence type="ECO:0000313" key="4">
    <source>
        <dbReference type="Proteomes" id="UP001187192"/>
    </source>
</evidence>
<feature type="compositionally biased region" description="Basic and acidic residues" evidence="1">
    <location>
        <begin position="96"/>
        <end position="108"/>
    </location>
</feature>
<sequence length="156" mass="16736">MVISLVQLPFEEVNGVRVPTMFKDKVSLFYALVLSLNFSFFSSVSIFGLRQTYQRTARCCLAVALGSSAAGIVIFTLLVLPAILNLLEEEDGTGDGGKKEVEGIDNKTMRPGTRNMSPRSHALDVKRGHSCRRPTTIVLSANDGVGEGGYGGGILV</sequence>
<evidence type="ECO:0000256" key="1">
    <source>
        <dbReference type="SAM" id="MobiDB-lite"/>
    </source>
</evidence>
<accession>A0AA88DLB1</accession>
<feature type="region of interest" description="Disordered" evidence="1">
    <location>
        <begin position="91"/>
        <end position="120"/>
    </location>
</feature>
<gene>
    <name evidence="3" type="ORF">TIFTF001_026512</name>
</gene>
<feature type="transmembrane region" description="Helical" evidence="2">
    <location>
        <begin position="28"/>
        <end position="49"/>
    </location>
</feature>
<keyword evidence="2" id="KW-1133">Transmembrane helix</keyword>